<evidence type="ECO:0000256" key="2">
    <source>
        <dbReference type="SAM" id="SignalP"/>
    </source>
</evidence>
<organism evidence="4 5">
    <name type="scientific">Arabis nemorensis</name>
    <dbReference type="NCBI Taxonomy" id="586526"/>
    <lineage>
        <taxon>Eukaryota</taxon>
        <taxon>Viridiplantae</taxon>
        <taxon>Streptophyta</taxon>
        <taxon>Embryophyta</taxon>
        <taxon>Tracheophyta</taxon>
        <taxon>Spermatophyta</taxon>
        <taxon>Magnoliopsida</taxon>
        <taxon>eudicotyledons</taxon>
        <taxon>Gunneridae</taxon>
        <taxon>Pentapetalae</taxon>
        <taxon>rosids</taxon>
        <taxon>malvids</taxon>
        <taxon>Brassicales</taxon>
        <taxon>Brassicaceae</taxon>
        <taxon>Arabideae</taxon>
        <taxon>Arabis</taxon>
    </lineage>
</organism>
<feature type="transmembrane region" description="Helical" evidence="1">
    <location>
        <begin position="332"/>
        <end position="348"/>
    </location>
</feature>
<evidence type="ECO:0000313" key="5">
    <source>
        <dbReference type="Proteomes" id="UP000489600"/>
    </source>
</evidence>
<keyword evidence="1" id="KW-1133">Transmembrane helix</keyword>
<dbReference type="EMBL" id="CABITT030000004">
    <property type="protein sequence ID" value="VVB02458.1"/>
    <property type="molecule type" value="Genomic_DNA"/>
</dbReference>
<keyword evidence="5" id="KW-1185">Reference proteome</keyword>
<gene>
    <name evidence="3" type="ORF">ANE_LOCUS10320</name>
    <name evidence="4" type="ORF">ANE_LOCUS12902</name>
</gene>
<feature type="transmembrane region" description="Helical" evidence="1">
    <location>
        <begin position="57"/>
        <end position="75"/>
    </location>
</feature>
<feature type="transmembrane region" description="Helical" evidence="1">
    <location>
        <begin position="378"/>
        <end position="395"/>
    </location>
</feature>
<dbReference type="EMBL" id="CABITT030000003">
    <property type="protein sequence ID" value="VVA99875.1"/>
    <property type="molecule type" value="Genomic_DNA"/>
</dbReference>
<dbReference type="Proteomes" id="UP000489600">
    <property type="component" value="Unassembled WGS sequence"/>
</dbReference>
<feature type="signal peptide" evidence="2">
    <location>
        <begin position="1"/>
        <end position="19"/>
    </location>
</feature>
<feature type="transmembrane region" description="Helical" evidence="1">
    <location>
        <begin position="269"/>
        <end position="287"/>
    </location>
</feature>
<feature type="chain" id="PRO_5036136499" description="Cas1p 10 TM acyl transferase domain-containing protein" evidence="2">
    <location>
        <begin position="20"/>
        <end position="432"/>
    </location>
</feature>
<sequence>MNWVKIVIITTASLLPAWSNVLKPNGDMASGWMQETYKYICKTCDNFKRILSSSLNAQAYSCIALQLAIYFFFASPLFSTLTELQQFLTCVFFFLNTMFLLPLPINLEESLKDLGLGYHALLKSVMAFGSYLFFDWVGKAMTLHEDFNMATSSVWYLMYLLTTEARFHFEEELAICDGFLFAGYGLMINQNVIPSWLVVIVGPVSLTSKNYIQMCYSKRSVDVKSKGPIADPVFIKILHYSRSLGYISLAFATQFFYASSYLWNLTRTQQGFSSVFFLMTWILMLKFPPLIQWEGRMKLFYQALLKSGLSFACNYLSQWIGESMNFREDMKLMNFSLAFLIYLLTIEARYHVEDTVALCEGFLFAGFGLMMAQKAIPMWIVVLVGLASLSTKNYVQMSWKQQQSLVVDEMPPETIDKTQCKKDIRSFLALLD</sequence>
<name>A0A565BM76_9BRAS</name>
<feature type="transmembrane region" description="Helical" evidence="1">
    <location>
        <begin position="117"/>
        <end position="134"/>
    </location>
</feature>
<reference evidence="4 5" key="1">
    <citation type="submission" date="2019-07" db="EMBL/GenBank/DDBJ databases">
        <authorList>
            <person name="Dittberner H."/>
        </authorList>
    </citation>
    <scope>NUCLEOTIDE SEQUENCE [LARGE SCALE GENOMIC DNA]</scope>
</reference>
<evidence type="ECO:0000313" key="3">
    <source>
        <dbReference type="EMBL" id="VVA99875.1"/>
    </source>
</evidence>
<feature type="transmembrane region" description="Helical" evidence="1">
    <location>
        <begin position="244"/>
        <end position="263"/>
    </location>
</feature>
<protein>
    <recommendedName>
        <fullName evidence="6">Cas1p 10 TM acyl transferase domain-containing protein</fullName>
    </recommendedName>
</protein>
<feature type="transmembrane region" description="Helical" evidence="1">
    <location>
        <begin position="87"/>
        <end position="105"/>
    </location>
</feature>
<dbReference type="AlphaFoldDB" id="A0A565BM76"/>
<keyword evidence="1" id="KW-0812">Transmembrane</keyword>
<evidence type="ECO:0008006" key="6">
    <source>
        <dbReference type="Google" id="ProtNLM"/>
    </source>
</evidence>
<keyword evidence="2" id="KW-0732">Signal</keyword>
<proteinExistence type="predicted"/>
<evidence type="ECO:0000256" key="1">
    <source>
        <dbReference type="SAM" id="Phobius"/>
    </source>
</evidence>
<accession>A0A565BM76</accession>
<evidence type="ECO:0000313" key="4">
    <source>
        <dbReference type="EMBL" id="VVB02458.1"/>
    </source>
</evidence>
<keyword evidence="1" id="KW-0472">Membrane</keyword>